<dbReference type="EC" id="2.4.1.13" evidence="3"/>
<dbReference type="Gene3D" id="1.20.120.1230">
    <property type="match status" value="1"/>
</dbReference>
<sequence>MSATTLKATMLNERIKSLNALQNVLRKAEDYPSAIAPETPYLEFEHKLREIGLERGWGNNAERVSEMIHHVLDLLEAPEPRTPETFLGRIPMVCNVVIMSPQGYFAQDNVLGYPDTVVYILDQVRALESEMLLRINHQGLYIIPRILIVTRFLPDAVGTTCGVRLEKVYGTEHSYILRVPSQSEKGIVRKWISRFEVWLYLDTYAEDVANELSIEFHRFVITFICFRHIHSCYL</sequence>
<keyword evidence="10" id="KW-1185">Reference proteome</keyword>
<dbReference type="GO" id="GO:0016157">
    <property type="term" value="F:sucrose synthase activity"/>
    <property type="evidence" value="ECO:0007669"/>
    <property type="project" value="UniProtKB-EC"/>
</dbReference>
<comment type="caution">
    <text evidence="9">The sequence shown here is derived from an EMBL/GenBank/DDBJ whole genome shotgun (WGS) entry which is preliminary data.</text>
</comment>
<keyword evidence="5" id="KW-0808">Transferase</keyword>
<dbReference type="AlphaFoldDB" id="A0AAW0M322"/>
<dbReference type="PANTHER" id="PTHR45839:SF7">
    <property type="entry name" value="SUCROSE SYNTHASE 1"/>
    <property type="match status" value="1"/>
</dbReference>
<evidence type="ECO:0000256" key="2">
    <source>
        <dbReference type="ARBA" id="ARBA00005894"/>
    </source>
</evidence>
<proteinExistence type="inferred from homology"/>
<dbReference type="InterPro" id="IPR000368">
    <property type="entry name" value="Sucrose_synth_GT-B1"/>
</dbReference>
<evidence type="ECO:0000313" key="10">
    <source>
        <dbReference type="Proteomes" id="UP000237347"/>
    </source>
</evidence>
<feature type="domain" description="Sucrose synthase EPBD" evidence="8">
    <location>
        <begin position="8"/>
        <end position="59"/>
    </location>
</feature>
<dbReference type="PANTHER" id="PTHR45839">
    <property type="match status" value="1"/>
</dbReference>
<evidence type="ECO:0000256" key="6">
    <source>
        <dbReference type="ARBA" id="ARBA00049030"/>
    </source>
</evidence>
<dbReference type="Proteomes" id="UP000237347">
    <property type="component" value="Unassembled WGS sequence"/>
</dbReference>
<comment type="similarity">
    <text evidence="2">Belongs to the glycosyltransferase 1 family. Plant sucrose synthase subfamily.</text>
</comment>
<evidence type="ECO:0000256" key="5">
    <source>
        <dbReference type="ARBA" id="ARBA00022679"/>
    </source>
</evidence>
<gene>
    <name evidence="9" type="primary">SS_0</name>
    <name evidence="9" type="ORF">CFP56_014506</name>
</gene>
<evidence type="ECO:0000256" key="4">
    <source>
        <dbReference type="ARBA" id="ARBA00022676"/>
    </source>
</evidence>
<dbReference type="InterPro" id="IPR012820">
    <property type="entry name" value="Sucrose_synthase_pln/cyn"/>
</dbReference>
<protein>
    <recommendedName>
        <fullName evidence="3">sucrose synthase</fullName>
        <ecNumber evidence="3">2.4.1.13</ecNumber>
    </recommendedName>
</protein>
<comment type="function">
    <text evidence="1">Sucrose-cleaving enzyme that provides UDP-glucose and fructose for various metabolic pathways.</text>
</comment>
<evidence type="ECO:0000256" key="3">
    <source>
        <dbReference type="ARBA" id="ARBA00012540"/>
    </source>
</evidence>
<dbReference type="GO" id="GO:0005985">
    <property type="term" value="P:sucrose metabolic process"/>
    <property type="evidence" value="ECO:0007669"/>
    <property type="project" value="InterPro"/>
</dbReference>
<evidence type="ECO:0000313" key="9">
    <source>
        <dbReference type="EMBL" id="KAK7857990.1"/>
    </source>
</evidence>
<dbReference type="InterPro" id="IPR056736">
    <property type="entry name" value="SUS_EPBD"/>
</dbReference>
<reference evidence="9 10" key="1">
    <citation type="journal article" date="2018" name="Sci. Data">
        <title>The draft genome sequence of cork oak.</title>
        <authorList>
            <person name="Ramos A.M."/>
            <person name="Usie A."/>
            <person name="Barbosa P."/>
            <person name="Barros P.M."/>
            <person name="Capote T."/>
            <person name="Chaves I."/>
            <person name="Simoes F."/>
            <person name="Abreu I."/>
            <person name="Carrasquinho I."/>
            <person name="Faro C."/>
            <person name="Guimaraes J.B."/>
            <person name="Mendonca D."/>
            <person name="Nobrega F."/>
            <person name="Rodrigues L."/>
            <person name="Saibo N.J.M."/>
            <person name="Varela M.C."/>
            <person name="Egas C."/>
            <person name="Matos J."/>
            <person name="Miguel C.M."/>
            <person name="Oliveira M.M."/>
            <person name="Ricardo C.P."/>
            <person name="Goncalves S."/>
        </authorList>
    </citation>
    <scope>NUCLEOTIDE SEQUENCE [LARGE SCALE GENOMIC DNA]</scope>
    <source>
        <strain evidence="10">cv. HL8</strain>
    </source>
</reference>
<comment type="catalytic activity">
    <reaction evidence="6">
        <text>an NDP-alpha-D-glucose + D-fructose = a ribonucleoside 5'-diphosphate + sucrose + H(+)</text>
        <dbReference type="Rhea" id="RHEA:16241"/>
        <dbReference type="ChEBI" id="CHEBI:15378"/>
        <dbReference type="ChEBI" id="CHEBI:17992"/>
        <dbReference type="ChEBI" id="CHEBI:37721"/>
        <dbReference type="ChEBI" id="CHEBI:57930"/>
        <dbReference type="ChEBI" id="CHEBI:76533"/>
        <dbReference type="EC" id="2.4.1.13"/>
    </reaction>
</comment>
<organism evidence="9 10">
    <name type="scientific">Quercus suber</name>
    <name type="common">Cork oak</name>
    <dbReference type="NCBI Taxonomy" id="58331"/>
    <lineage>
        <taxon>Eukaryota</taxon>
        <taxon>Viridiplantae</taxon>
        <taxon>Streptophyta</taxon>
        <taxon>Embryophyta</taxon>
        <taxon>Tracheophyta</taxon>
        <taxon>Spermatophyta</taxon>
        <taxon>Magnoliopsida</taxon>
        <taxon>eudicotyledons</taxon>
        <taxon>Gunneridae</taxon>
        <taxon>Pentapetalae</taxon>
        <taxon>rosids</taxon>
        <taxon>fabids</taxon>
        <taxon>Fagales</taxon>
        <taxon>Fagaceae</taxon>
        <taxon>Quercus</taxon>
    </lineage>
</organism>
<name>A0AAW0M322_QUESU</name>
<dbReference type="Gene3D" id="3.40.50.2000">
    <property type="entry name" value="Glycogen Phosphorylase B"/>
    <property type="match status" value="1"/>
</dbReference>
<evidence type="ECO:0000259" key="8">
    <source>
        <dbReference type="Pfam" id="PF24862"/>
    </source>
</evidence>
<accession>A0AAW0M322</accession>
<evidence type="ECO:0000259" key="7">
    <source>
        <dbReference type="Pfam" id="PF00862"/>
    </source>
</evidence>
<evidence type="ECO:0000256" key="1">
    <source>
        <dbReference type="ARBA" id="ARBA00002595"/>
    </source>
</evidence>
<dbReference type="EMBL" id="PKMF04000022">
    <property type="protein sequence ID" value="KAK7857990.1"/>
    <property type="molecule type" value="Genomic_DNA"/>
</dbReference>
<keyword evidence="4" id="KW-0328">Glycosyltransferase</keyword>
<dbReference type="Pfam" id="PF24862">
    <property type="entry name" value="SUS_EPBD"/>
    <property type="match status" value="1"/>
</dbReference>
<dbReference type="Pfam" id="PF00862">
    <property type="entry name" value="GT-B_Sucrose_synth"/>
    <property type="match status" value="1"/>
</dbReference>
<feature type="domain" description="Sucrose synthase first GT-B" evidence="7">
    <location>
        <begin position="84"/>
        <end position="216"/>
    </location>
</feature>